<organism evidence="5 6">
    <name type="scientific">Escherichia coli</name>
    <dbReference type="NCBI Taxonomy" id="562"/>
    <lineage>
        <taxon>Bacteria</taxon>
        <taxon>Pseudomonadati</taxon>
        <taxon>Pseudomonadota</taxon>
        <taxon>Gammaproteobacteria</taxon>
        <taxon>Enterobacterales</taxon>
        <taxon>Enterobacteriaceae</taxon>
        <taxon>Escherichia</taxon>
    </lineage>
</organism>
<dbReference type="Gene3D" id="1.10.1660.10">
    <property type="match status" value="1"/>
</dbReference>
<dbReference type="InterPro" id="IPR000551">
    <property type="entry name" value="MerR-type_HTH_dom"/>
</dbReference>
<dbReference type="EMBL" id="UGCD01000002">
    <property type="protein sequence ID" value="STI18300.1"/>
    <property type="molecule type" value="Genomic_DNA"/>
</dbReference>
<keyword evidence="1" id="KW-0805">Transcription regulation</keyword>
<dbReference type="Pfam" id="PF22270">
    <property type="entry name" value="MlrA_helical"/>
    <property type="match status" value="1"/>
</dbReference>
<dbReference type="AlphaFoldDB" id="A0A376RJU6"/>
<name>A0A376RJU6_ECOLX</name>
<reference evidence="5 6" key="1">
    <citation type="submission" date="2018-06" db="EMBL/GenBank/DDBJ databases">
        <authorList>
            <consortium name="Pathogen Informatics"/>
            <person name="Doyle S."/>
        </authorList>
    </citation>
    <scope>NUCLEOTIDE SEQUENCE [LARGE SCALE GENOMIC DNA]</scope>
    <source>
        <strain evidence="5 6">NCTC10865</strain>
    </source>
</reference>
<dbReference type="InterPro" id="IPR053987">
    <property type="entry name" value="MlrA-like_C"/>
</dbReference>
<feature type="domain" description="HTH merR-type" evidence="4">
    <location>
        <begin position="3"/>
        <end position="72"/>
    </location>
</feature>
<evidence type="ECO:0000256" key="3">
    <source>
        <dbReference type="ARBA" id="ARBA00023163"/>
    </source>
</evidence>
<accession>A0A376RJU6</accession>
<protein>
    <submittedName>
        <fullName evidence="5">MerR family transcriptional regulator</fullName>
    </submittedName>
</protein>
<keyword evidence="2" id="KW-0238">DNA-binding</keyword>
<dbReference type="SUPFAM" id="SSF46955">
    <property type="entry name" value="Putative DNA-binding domain"/>
    <property type="match status" value="1"/>
</dbReference>
<evidence type="ECO:0000313" key="6">
    <source>
        <dbReference type="Proteomes" id="UP000254159"/>
    </source>
</evidence>
<dbReference type="PANTHER" id="PTHR30204:SF67">
    <property type="entry name" value="HTH-TYPE TRANSCRIPTIONAL REGULATOR MLRA-RELATED"/>
    <property type="match status" value="1"/>
</dbReference>
<dbReference type="PROSITE" id="PS50937">
    <property type="entry name" value="HTH_MERR_2"/>
    <property type="match status" value="1"/>
</dbReference>
<dbReference type="InterPro" id="IPR047057">
    <property type="entry name" value="MerR_fam"/>
</dbReference>
<sequence>MAYYSIGDVAERCGINPVTLRAWQRRYGLLKPQRSEGGHRLFDEEDIQRIEEIKRWISNGVPVGKVKALLETTSQDTEDDWSRLQEEMMSILRMANPAKLRARIISLGREYPVDQLINHVYLPVRQRLVLDHNTSRIMSSMFDGALIEYAATSLFEMRRKPGKEAILMAWNVEERARLWLEAWRLSLSGWHISVLADPIESPRPELFPTQTLIVWTGMAPTRRQNELLQHWGEQGYKSSFMPPNFTFIPPLRQNVII</sequence>
<dbReference type="GO" id="GO:0003677">
    <property type="term" value="F:DNA binding"/>
    <property type="evidence" value="ECO:0007669"/>
    <property type="project" value="UniProtKB-KW"/>
</dbReference>
<gene>
    <name evidence="5" type="primary">mlrA_2</name>
    <name evidence="5" type="ORF">NCTC10865_03630</name>
</gene>
<proteinExistence type="predicted"/>
<dbReference type="CDD" id="cd01104">
    <property type="entry name" value="HTH_MlrA-CarA"/>
    <property type="match status" value="1"/>
</dbReference>
<dbReference type="PROSITE" id="PS00552">
    <property type="entry name" value="HTH_MERR_1"/>
    <property type="match status" value="1"/>
</dbReference>
<evidence type="ECO:0000259" key="4">
    <source>
        <dbReference type="PROSITE" id="PS50937"/>
    </source>
</evidence>
<evidence type="ECO:0000313" key="5">
    <source>
        <dbReference type="EMBL" id="STI18300.1"/>
    </source>
</evidence>
<dbReference type="Proteomes" id="UP000254159">
    <property type="component" value="Unassembled WGS sequence"/>
</dbReference>
<dbReference type="PANTHER" id="PTHR30204">
    <property type="entry name" value="REDOX-CYCLING DRUG-SENSING TRANSCRIPTIONAL ACTIVATOR SOXR"/>
    <property type="match status" value="1"/>
</dbReference>
<dbReference type="InterPro" id="IPR053988">
    <property type="entry name" value="MlrA-like_helical"/>
</dbReference>
<evidence type="ECO:0000256" key="1">
    <source>
        <dbReference type="ARBA" id="ARBA00023015"/>
    </source>
</evidence>
<dbReference type="Pfam" id="PF22267">
    <property type="entry name" value="MlrA_C"/>
    <property type="match status" value="1"/>
</dbReference>
<keyword evidence="3" id="KW-0804">Transcription</keyword>
<dbReference type="GO" id="GO:0003700">
    <property type="term" value="F:DNA-binding transcription factor activity"/>
    <property type="evidence" value="ECO:0007669"/>
    <property type="project" value="InterPro"/>
</dbReference>
<evidence type="ECO:0000256" key="2">
    <source>
        <dbReference type="ARBA" id="ARBA00023125"/>
    </source>
</evidence>
<dbReference type="Pfam" id="PF13411">
    <property type="entry name" value="MerR_1"/>
    <property type="match status" value="1"/>
</dbReference>
<dbReference type="SMART" id="SM00422">
    <property type="entry name" value="HTH_MERR"/>
    <property type="match status" value="1"/>
</dbReference>
<dbReference type="InterPro" id="IPR009061">
    <property type="entry name" value="DNA-bd_dom_put_sf"/>
</dbReference>